<feature type="DNA-binding region" description="H-T-H motif" evidence="4">
    <location>
        <begin position="37"/>
        <end position="56"/>
    </location>
</feature>
<keyword evidence="3" id="KW-0804">Transcription</keyword>
<dbReference type="InterPro" id="IPR001647">
    <property type="entry name" value="HTH_TetR"/>
</dbReference>
<keyword evidence="1" id="KW-0805">Transcription regulation</keyword>
<gene>
    <name evidence="6" type="ORF">CLV46_3252</name>
</gene>
<proteinExistence type="predicted"/>
<keyword evidence="7" id="KW-1185">Reference proteome</keyword>
<dbReference type="GO" id="GO:0000976">
    <property type="term" value="F:transcription cis-regulatory region binding"/>
    <property type="evidence" value="ECO:0007669"/>
    <property type="project" value="TreeGrafter"/>
</dbReference>
<evidence type="ECO:0000259" key="5">
    <source>
        <dbReference type="PROSITE" id="PS50977"/>
    </source>
</evidence>
<dbReference type="PANTHER" id="PTHR30055">
    <property type="entry name" value="HTH-TYPE TRANSCRIPTIONAL REGULATOR RUTR"/>
    <property type="match status" value="1"/>
</dbReference>
<evidence type="ECO:0000256" key="2">
    <source>
        <dbReference type="ARBA" id="ARBA00023125"/>
    </source>
</evidence>
<dbReference type="EMBL" id="PGFF01000001">
    <property type="protein sequence ID" value="PJJ73657.1"/>
    <property type="molecule type" value="Genomic_DNA"/>
</dbReference>
<evidence type="ECO:0000256" key="3">
    <source>
        <dbReference type="ARBA" id="ARBA00023163"/>
    </source>
</evidence>
<dbReference type="InterPro" id="IPR009057">
    <property type="entry name" value="Homeodomain-like_sf"/>
</dbReference>
<dbReference type="GO" id="GO:0003700">
    <property type="term" value="F:DNA-binding transcription factor activity"/>
    <property type="evidence" value="ECO:0007669"/>
    <property type="project" value="TreeGrafter"/>
</dbReference>
<dbReference type="RefSeq" id="WP_100365715.1">
    <property type="nucleotide sequence ID" value="NZ_PGFF01000001.1"/>
</dbReference>
<protein>
    <submittedName>
        <fullName evidence="6">Regulatory TetR family protein</fullName>
    </submittedName>
</protein>
<keyword evidence="2 4" id="KW-0238">DNA-binding</keyword>
<sequence>MTEARVPIDLRRRSDARLQVSRIAAELFWRDGLAATRGEDIAREAGIATRTLWRYFRSKEACVEPVLVESGRVFESVLHGWPLDRSIEEYLEKAATPGPVVFSSDDVAAMRMIVLGYTEPALRSAWLMVCDAAEQRSTPVFAPRLNLPRDAAEVRRVAASVSGAIRALTDGMSIEYVENGVVPESPDVLRTLAAVVRDASNGRIGPAI</sequence>
<feature type="domain" description="HTH tetR-type" evidence="5">
    <location>
        <begin position="14"/>
        <end position="74"/>
    </location>
</feature>
<dbReference type="PRINTS" id="PR00455">
    <property type="entry name" value="HTHTETR"/>
</dbReference>
<dbReference type="OrthoDB" id="956698at2"/>
<name>A0A2M9CP30_9MICO</name>
<dbReference type="Pfam" id="PF00440">
    <property type="entry name" value="TetR_N"/>
    <property type="match status" value="1"/>
</dbReference>
<dbReference type="PROSITE" id="PS50977">
    <property type="entry name" value="HTH_TETR_2"/>
    <property type="match status" value="1"/>
</dbReference>
<reference evidence="6 7" key="1">
    <citation type="submission" date="2017-11" db="EMBL/GenBank/DDBJ databases">
        <title>Genomic Encyclopedia of Archaeal and Bacterial Type Strains, Phase II (KMG-II): From Individual Species to Whole Genera.</title>
        <authorList>
            <person name="Goeker M."/>
        </authorList>
    </citation>
    <scope>NUCLEOTIDE SEQUENCE [LARGE SCALE GENOMIC DNA]</scope>
    <source>
        <strain evidence="6 7">DSM 27393</strain>
    </source>
</reference>
<evidence type="ECO:0000313" key="6">
    <source>
        <dbReference type="EMBL" id="PJJ73657.1"/>
    </source>
</evidence>
<dbReference type="Proteomes" id="UP000228758">
    <property type="component" value="Unassembled WGS sequence"/>
</dbReference>
<accession>A0A2M9CP30</accession>
<dbReference type="SUPFAM" id="SSF46689">
    <property type="entry name" value="Homeodomain-like"/>
    <property type="match status" value="1"/>
</dbReference>
<dbReference type="PANTHER" id="PTHR30055:SF238">
    <property type="entry name" value="MYCOFACTOCIN BIOSYNTHESIS TRANSCRIPTIONAL REGULATOR MFTR-RELATED"/>
    <property type="match status" value="1"/>
</dbReference>
<evidence type="ECO:0000256" key="1">
    <source>
        <dbReference type="ARBA" id="ARBA00023015"/>
    </source>
</evidence>
<comment type="caution">
    <text evidence="6">The sequence shown here is derived from an EMBL/GenBank/DDBJ whole genome shotgun (WGS) entry which is preliminary data.</text>
</comment>
<dbReference type="InterPro" id="IPR050109">
    <property type="entry name" value="HTH-type_TetR-like_transc_reg"/>
</dbReference>
<organism evidence="6 7">
    <name type="scientific">Diaminobutyricimonas aerilata</name>
    <dbReference type="NCBI Taxonomy" id="1162967"/>
    <lineage>
        <taxon>Bacteria</taxon>
        <taxon>Bacillati</taxon>
        <taxon>Actinomycetota</taxon>
        <taxon>Actinomycetes</taxon>
        <taxon>Micrococcales</taxon>
        <taxon>Microbacteriaceae</taxon>
        <taxon>Diaminobutyricimonas</taxon>
    </lineage>
</organism>
<dbReference type="Gene3D" id="1.10.357.10">
    <property type="entry name" value="Tetracycline Repressor, domain 2"/>
    <property type="match status" value="1"/>
</dbReference>
<evidence type="ECO:0000313" key="7">
    <source>
        <dbReference type="Proteomes" id="UP000228758"/>
    </source>
</evidence>
<evidence type="ECO:0000256" key="4">
    <source>
        <dbReference type="PROSITE-ProRule" id="PRU00335"/>
    </source>
</evidence>
<dbReference type="AlphaFoldDB" id="A0A2M9CP30"/>